<dbReference type="SMART" id="SM00752">
    <property type="entry name" value="HTTM"/>
    <property type="match status" value="1"/>
</dbReference>
<comment type="subcellular location">
    <subcellularLocation>
        <location evidence="1">Endomembrane system</location>
        <topology evidence="1">Multi-pass membrane protein</topology>
    </subcellularLocation>
</comment>
<protein>
    <recommendedName>
        <fullName evidence="6">HTTM-like domain-containing protein</fullName>
    </recommendedName>
</protein>
<sequence>MTWRLSGIESFEMRDAMLSLARSILALAQLLTILATPDWQMFMSVPSTSLAAQCTGIKAASLWCVTGGEQLPDPAGRTIATVVLLLVLSGYRPRWSCIPHWYVAFSIAEDVTTIDGGDHVAEIFTMLLIPICLGDERVWIWRKPVYPVAPTWRGAAFAGYYLIRFQAAFIYLSAALSKLAHPAWRHATALRSLLDNPSYGAPALLRPLAEKVLSAPILAAPLTWGVIAIELSIAASTALPRRQRRVGLLLVILLHGAIILLMGLFSFGLIMIALMMAVNAGTSAVAMAPTYSPTHERAEGIASR</sequence>
<keyword evidence="3 5" id="KW-1133">Transmembrane helix</keyword>
<evidence type="ECO:0000256" key="2">
    <source>
        <dbReference type="ARBA" id="ARBA00022692"/>
    </source>
</evidence>
<keyword evidence="8" id="KW-1185">Reference proteome</keyword>
<gene>
    <name evidence="7" type="ORF">KGA66_12170</name>
</gene>
<keyword evidence="2 5" id="KW-0812">Transmembrane</keyword>
<reference evidence="7" key="1">
    <citation type="submission" date="2021-04" db="EMBL/GenBank/DDBJ databases">
        <title>Genome based classification of Actinospica acidithermotolerans sp. nov., an actinobacterium isolated from an Indonesian hot spring.</title>
        <authorList>
            <person name="Kusuma A.B."/>
            <person name="Putra K.E."/>
            <person name="Nafisah S."/>
            <person name="Loh J."/>
            <person name="Nouioui I."/>
            <person name="Goodfellow M."/>
        </authorList>
    </citation>
    <scope>NUCLEOTIDE SEQUENCE</scope>
    <source>
        <strain evidence="7">DSM 45618</strain>
    </source>
</reference>
<evidence type="ECO:0000256" key="3">
    <source>
        <dbReference type="ARBA" id="ARBA00022989"/>
    </source>
</evidence>
<name>A0A8J7WPU6_9ACTN</name>
<feature type="transmembrane region" description="Helical" evidence="5">
    <location>
        <begin position="213"/>
        <end position="234"/>
    </location>
</feature>
<evidence type="ECO:0000259" key="6">
    <source>
        <dbReference type="SMART" id="SM00752"/>
    </source>
</evidence>
<accession>A0A8J7WPU6</accession>
<dbReference type="InterPro" id="IPR052964">
    <property type="entry name" value="Sporulation_signal_mat"/>
</dbReference>
<dbReference type="EMBL" id="JAGSXH010000035">
    <property type="protein sequence ID" value="MBS2963809.1"/>
    <property type="molecule type" value="Genomic_DNA"/>
</dbReference>
<dbReference type="InterPro" id="IPR011020">
    <property type="entry name" value="HTTM-like"/>
</dbReference>
<dbReference type="InterPro" id="IPR023894">
    <property type="entry name" value="Sporulation_SdpB"/>
</dbReference>
<dbReference type="PANTHER" id="PTHR39535:SF2">
    <property type="entry name" value="HTTM DOMAIN-CONTAINING PROTEIN"/>
    <property type="match status" value="1"/>
</dbReference>
<comment type="caution">
    <text evidence="7">The sequence shown here is derived from an EMBL/GenBank/DDBJ whole genome shotgun (WGS) entry which is preliminary data.</text>
</comment>
<proteinExistence type="predicted"/>
<evidence type="ECO:0000256" key="5">
    <source>
        <dbReference type="SAM" id="Phobius"/>
    </source>
</evidence>
<dbReference type="GO" id="GO:0012505">
    <property type="term" value="C:endomembrane system"/>
    <property type="evidence" value="ECO:0007669"/>
    <property type="project" value="UniProtKB-SubCell"/>
</dbReference>
<dbReference type="PANTHER" id="PTHR39535">
    <property type="entry name" value="SPORULATION-DELAYING PROTEIN SDPB"/>
    <property type="match status" value="1"/>
</dbReference>
<dbReference type="AlphaFoldDB" id="A0A8J7WPU6"/>
<dbReference type="RefSeq" id="WP_211467848.1">
    <property type="nucleotide sequence ID" value="NZ_JAGSXH010000035.1"/>
</dbReference>
<feature type="transmembrane region" description="Helical" evidence="5">
    <location>
        <begin position="246"/>
        <end position="277"/>
    </location>
</feature>
<dbReference type="NCBIfam" id="TIGR04033">
    <property type="entry name" value="export_SdpB"/>
    <property type="match status" value="1"/>
</dbReference>
<evidence type="ECO:0000256" key="1">
    <source>
        <dbReference type="ARBA" id="ARBA00004127"/>
    </source>
</evidence>
<feature type="domain" description="HTTM-like" evidence="6">
    <location>
        <begin position="10"/>
        <end position="283"/>
    </location>
</feature>
<keyword evidence="4 5" id="KW-0472">Membrane</keyword>
<organism evidence="7 8">
    <name type="scientific">Actinocrinis puniceicyclus</name>
    <dbReference type="NCBI Taxonomy" id="977794"/>
    <lineage>
        <taxon>Bacteria</taxon>
        <taxon>Bacillati</taxon>
        <taxon>Actinomycetota</taxon>
        <taxon>Actinomycetes</taxon>
        <taxon>Catenulisporales</taxon>
        <taxon>Actinospicaceae</taxon>
        <taxon>Actinocrinis</taxon>
    </lineage>
</organism>
<evidence type="ECO:0000313" key="7">
    <source>
        <dbReference type="EMBL" id="MBS2963809.1"/>
    </source>
</evidence>
<dbReference type="Proteomes" id="UP000677913">
    <property type="component" value="Unassembled WGS sequence"/>
</dbReference>
<evidence type="ECO:0000313" key="8">
    <source>
        <dbReference type="Proteomes" id="UP000677913"/>
    </source>
</evidence>
<evidence type="ECO:0000256" key="4">
    <source>
        <dbReference type="ARBA" id="ARBA00023136"/>
    </source>
</evidence>